<dbReference type="SMART" id="SM00346">
    <property type="entry name" value="HTH_ICLR"/>
    <property type="match status" value="1"/>
</dbReference>
<evidence type="ECO:0000256" key="2">
    <source>
        <dbReference type="ARBA" id="ARBA00023125"/>
    </source>
</evidence>
<keyword evidence="2" id="KW-0238">DNA-binding</keyword>
<dbReference type="PANTHER" id="PTHR30136">
    <property type="entry name" value="HELIX-TURN-HELIX TRANSCRIPTIONAL REGULATOR, ICLR FAMILY"/>
    <property type="match status" value="1"/>
</dbReference>
<comment type="caution">
    <text evidence="6">The sequence shown here is derived from an EMBL/GenBank/DDBJ whole genome shotgun (WGS) entry which is preliminary data.</text>
</comment>
<dbReference type="SUPFAM" id="SSF63829">
    <property type="entry name" value="Calcium-dependent phosphotriesterase"/>
    <property type="match status" value="1"/>
</dbReference>
<dbReference type="InterPro" id="IPR036388">
    <property type="entry name" value="WH-like_DNA-bd_sf"/>
</dbReference>
<evidence type="ECO:0000259" key="4">
    <source>
        <dbReference type="PROSITE" id="PS51077"/>
    </source>
</evidence>
<dbReference type="GO" id="GO:0003700">
    <property type="term" value="F:DNA-binding transcription factor activity"/>
    <property type="evidence" value="ECO:0007669"/>
    <property type="project" value="TreeGrafter"/>
</dbReference>
<organism evidence="6 7">
    <name type="scientific">Rhodoblastus sphagnicola</name>
    <dbReference type="NCBI Taxonomy" id="333368"/>
    <lineage>
        <taxon>Bacteria</taxon>
        <taxon>Pseudomonadati</taxon>
        <taxon>Pseudomonadota</taxon>
        <taxon>Alphaproteobacteria</taxon>
        <taxon>Hyphomicrobiales</taxon>
        <taxon>Rhodoblastaceae</taxon>
        <taxon>Rhodoblastus</taxon>
    </lineage>
</organism>
<keyword evidence="3" id="KW-0804">Transcription</keyword>
<name>A0A2S6NG45_9HYPH</name>
<keyword evidence="7" id="KW-1185">Reference proteome</keyword>
<dbReference type="GO" id="GO:0045892">
    <property type="term" value="P:negative regulation of DNA-templated transcription"/>
    <property type="evidence" value="ECO:0007669"/>
    <property type="project" value="TreeGrafter"/>
</dbReference>
<sequence length="555" mass="58709">MATRMAMTAAEAAARRDDKASAHGTALITKACDILDLVGGSAGPVGVQDLVEATGLAKSTLYRIVSALTARGLLRSDVDGHGLALGYHFLDLAQNVWAYPDLVTTASMELRHLRDMTGETAYLAVLSGHGVVSMAKYVGAHANSSMTPLGVSKPLHCTSQGKAILAFLPQRKADRLIEGLRFEACTPHTITHPDLLRRQLDIIRQRGFSVDDQEIVLNARCVGAPVYDAEGRCVAAISVAGPSYRMTLERIEQLGPELIDAARRIGAALVRRLPAIEPKRANGWSGSGEASFHGGNPFWSARDKCLYWADRLAPVVYALAEGGQPRLRATLPTPIQALGPAPEGGVIVACQEGWFRLSSACEGPVPVRADCPPPSVMRAAPDGTLWVAVNAGDKAEIGVLSPSLGFAKVWTVTGDIDDLVIAPDSNKIFAADGQRGLIHEFCAGRATPHILARIARGSGEPRGIALDADGRPWVALWDGWSLAQLDEVGEISGVLALPVPRPTGLTFGGADGKTLFVTTARLGLSRDILENAPLSGRLLVLGGARDKKAPEAQEA</sequence>
<dbReference type="PROSITE" id="PS51077">
    <property type="entry name" value="HTH_ICLR"/>
    <property type="match status" value="1"/>
</dbReference>
<evidence type="ECO:0000313" key="7">
    <source>
        <dbReference type="Proteomes" id="UP000239089"/>
    </source>
</evidence>
<dbReference type="InterPro" id="IPR011042">
    <property type="entry name" value="6-blade_b-propeller_TolB-like"/>
</dbReference>
<dbReference type="Pfam" id="PF09339">
    <property type="entry name" value="HTH_IclR"/>
    <property type="match status" value="1"/>
</dbReference>
<dbReference type="AlphaFoldDB" id="A0A2S6NG45"/>
<reference evidence="6 7" key="1">
    <citation type="journal article" date="2018" name="Arch. Microbiol.">
        <title>New insights into the metabolic potential of the phototrophic purple bacterium Rhodopila globiformis DSM 161(T) from its draft genome sequence and evidence for a vanadium-dependent nitrogenase.</title>
        <authorList>
            <person name="Imhoff J.F."/>
            <person name="Rahn T."/>
            <person name="Kunzel S."/>
            <person name="Neulinger S.C."/>
        </authorList>
    </citation>
    <scope>NUCLEOTIDE SEQUENCE [LARGE SCALE GENOMIC DNA]</scope>
    <source>
        <strain evidence="6 7">DSM 16996</strain>
    </source>
</reference>
<feature type="domain" description="IclR-ED" evidence="5">
    <location>
        <begin position="88"/>
        <end position="271"/>
    </location>
</feature>
<dbReference type="SUPFAM" id="SSF46785">
    <property type="entry name" value="Winged helix' DNA-binding domain"/>
    <property type="match status" value="1"/>
</dbReference>
<dbReference type="InterPro" id="IPR013658">
    <property type="entry name" value="SGL"/>
</dbReference>
<dbReference type="EMBL" id="NHSJ01000018">
    <property type="protein sequence ID" value="PPQ33564.1"/>
    <property type="molecule type" value="Genomic_DNA"/>
</dbReference>
<keyword evidence="1" id="KW-0805">Transcription regulation</keyword>
<dbReference type="InterPro" id="IPR036390">
    <property type="entry name" value="WH_DNA-bd_sf"/>
</dbReference>
<gene>
    <name evidence="6" type="ORF">CCR94_01575</name>
</gene>
<dbReference type="InterPro" id="IPR014757">
    <property type="entry name" value="Tscrpt_reg_IclR_C"/>
</dbReference>
<evidence type="ECO:0000256" key="3">
    <source>
        <dbReference type="ARBA" id="ARBA00023163"/>
    </source>
</evidence>
<proteinExistence type="predicted"/>
<dbReference type="InterPro" id="IPR050707">
    <property type="entry name" value="HTH_MetabolicPath_Reg"/>
</dbReference>
<dbReference type="Pfam" id="PF08450">
    <property type="entry name" value="SGL"/>
    <property type="match status" value="1"/>
</dbReference>
<evidence type="ECO:0000313" key="6">
    <source>
        <dbReference type="EMBL" id="PPQ33564.1"/>
    </source>
</evidence>
<dbReference type="GO" id="GO:0003677">
    <property type="term" value="F:DNA binding"/>
    <property type="evidence" value="ECO:0007669"/>
    <property type="project" value="UniProtKB-KW"/>
</dbReference>
<evidence type="ECO:0008006" key="8">
    <source>
        <dbReference type="Google" id="ProtNLM"/>
    </source>
</evidence>
<dbReference type="PROSITE" id="PS51078">
    <property type="entry name" value="ICLR_ED"/>
    <property type="match status" value="1"/>
</dbReference>
<dbReference type="Gene3D" id="2.120.10.30">
    <property type="entry name" value="TolB, C-terminal domain"/>
    <property type="match status" value="1"/>
</dbReference>
<dbReference type="InterPro" id="IPR029016">
    <property type="entry name" value="GAF-like_dom_sf"/>
</dbReference>
<dbReference type="Gene3D" id="1.10.10.10">
    <property type="entry name" value="Winged helix-like DNA-binding domain superfamily/Winged helix DNA-binding domain"/>
    <property type="match status" value="1"/>
</dbReference>
<evidence type="ECO:0000259" key="5">
    <source>
        <dbReference type="PROSITE" id="PS51078"/>
    </source>
</evidence>
<evidence type="ECO:0000256" key="1">
    <source>
        <dbReference type="ARBA" id="ARBA00023015"/>
    </source>
</evidence>
<dbReference type="Pfam" id="PF01614">
    <property type="entry name" value="IclR_C"/>
    <property type="match status" value="1"/>
</dbReference>
<dbReference type="SUPFAM" id="SSF55781">
    <property type="entry name" value="GAF domain-like"/>
    <property type="match status" value="1"/>
</dbReference>
<dbReference type="Proteomes" id="UP000239089">
    <property type="component" value="Unassembled WGS sequence"/>
</dbReference>
<protein>
    <recommendedName>
        <fullName evidence="8">IclR family transcriptional regulator</fullName>
    </recommendedName>
</protein>
<dbReference type="Gene3D" id="3.30.450.40">
    <property type="match status" value="1"/>
</dbReference>
<accession>A0A2S6NG45</accession>
<dbReference type="PANTHER" id="PTHR30136:SF35">
    <property type="entry name" value="HTH-TYPE TRANSCRIPTIONAL REGULATOR RV1719"/>
    <property type="match status" value="1"/>
</dbReference>
<feature type="domain" description="HTH iclR-type" evidence="4">
    <location>
        <begin position="25"/>
        <end position="87"/>
    </location>
</feature>
<dbReference type="InterPro" id="IPR005471">
    <property type="entry name" value="Tscrpt_reg_IclR_N"/>
</dbReference>